<reference evidence="3 4" key="1">
    <citation type="submission" date="2023-03" db="EMBL/GenBank/DDBJ databases">
        <title>Bacillus Genome Sequencing.</title>
        <authorList>
            <person name="Dunlap C."/>
        </authorList>
    </citation>
    <scope>NUCLEOTIDE SEQUENCE [LARGE SCALE GENOMIC DNA]</scope>
    <source>
        <strain evidence="3 4">NRS-1717</strain>
    </source>
</reference>
<dbReference type="InterPro" id="IPR010982">
    <property type="entry name" value="Lambda_DNA-bd_dom_sf"/>
</dbReference>
<accession>A0ABU6NRQ5</accession>
<dbReference type="Pfam" id="PF01381">
    <property type="entry name" value="HTH_3"/>
    <property type="match status" value="1"/>
</dbReference>
<gene>
    <name evidence="3" type="ORF">P9271_00530</name>
</gene>
<organism evidence="3 4">
    <name type="scientific">Metabacillus fastidiosus</name>
    <dbReference type="NCBI Taxonomy" id="1458"/>
    <lineage>
        <taxon>Bacteria</taxon>
        <taxon>Bacillati</taxon>
        <taxon>Bacillota</taxon>
        <taxon>Bacilli</taxon>
        <taxon>Bacillales</taxon>
        <taxon>Bacillaceae</taxon>
        <taxon>Metabacillus</taxon>
    </lineage>
</organism>
<evidence type="ECO:0000313" key="3">
    <source>
        <dbReference type="EMBL" id="MED4399845.1"/>
    </source>
</evidence>
<dbReference type="EMBL" id="JARTFS010000001">
    <property type="protein sequence ID" value="MED4399845.1"/>
    <property type="molecule type" value="Genomic_DNA"/>
</dbReference>
<dbReference type="PANTHER" id="PTHR46797">
    <property type="entry name" value="HTH-TYPE TRANSCRIPTIONAL REGULATOR"/>
    <property type="match status" value="1"/>
</dbReference>
<evidence type="ECO:0000256" key="1">
    <source>
        <dbReference type="ARBA" id="ARBA00023125"/>
    </source>
</evidence>
<evidence type="ECO:0000259" key="2">
    <source>
        <dbReference type="PROSITE" id="PS50943"/>
    </source>
</evidence>
<dbReference type="SMART" id="SM00530">
    <property type="entry name" value="HTH_XRE"/>
    <property type="match status" value="1"/>
</dbReference>
<protein>
    <submittedName>
        <fullName evidence="3">Helix-turn-helix transcriptional regulator</fullName>
    </submittedName>
</protein>
<dbReference type="PANTHER" id="PTHR46797:SF1">
    <property type="entry name" value="METHYLPHOSPHONATE SYNTHASE"/>
    <property type="match status" value="1"/>
</dbReference>
<name>A0ABU6NRQ5_9BACI</name>
<comment type="caution">
    <text evidence="3">The sequence shown here is derived from an EMBL/GenBank/DDBJ whole genome shotgun (WGS) entry which is preliminary data.</text>
</comment>
<dbReference type="InterPro" id="IPR001387">
    <property type="entry name" value="Cro/C1-type_HTH"/>
</dbReference>
<dbReference type="CDD" id="cd00093">
    <property type="entry name" value="HTH_XRE"/>
    <property type="match status" value="1"/>
</dbReference>
<sequence>MLKGYGKRISYYRKEKKVTQEDLAKFLNVTPSYISKLENERTPMSLERLGEIAGFLGIDVTDLLENKQEPPTTLKDAGAEWIILGEKLEKRGITPEEVERWAKLVKFYDEN</sequence>
<dbReference type="InterPro" id="IPR050807">
    <property type="entry name" value="TransReg_Diox_bact_type"/>
</dbReference>
<dbReference type="Gene3D" id="1.10.260.40">
    <property type="entry name" value="lambda repressor-like DNA-binding domains"/>
    <property type="match status" value="1"/>
</dbReference>
<keyword evidence="1" id="KW-0238">DNA-binding</keyword>
<dbReference type="RefSeq" id="WP_328014569.1">
    <property type="nucleotide sequence ID" value="NZ_JARTFS010000001.1"/>
</dbReference>
<dbReference type="Proteomes" id="UP001342826">
    <property type="component" value="Unassembled WGS sequence"/>
</dbReference>
<dbReference type="SUPFAM" id="SSF47413">
    <property type="entry name" value="lambda repressor-like DNA-binding domains"/>
    <property type="match status" value="1"/>
</dbReference>
<proteinExistence type="predicted"/>
<keyword evidence="4" id="KW-1185">Reference proteome</keyword>
<feature type="domain" description="HTH cro/C1-type" evidence="2">
    <location>
        <begin position="9"/>
        <end position="63"/>
    </location>
</feature>
<evidence type="ECO:0000313" key="4">
    <source>
        <dbReference type="Proteomes" id="UP001342826"/>
    </source>
</evidence>
<dbReference type="PROSITE" id="PS50943">
    <property type="entry name" value="HTH_CROC1"/>
    <property type="match status" value="1"/>
</dbReference>